<evidence type="ECO:0000313" key="3">
    <source>
        <dbReference type="Proteomes" id="UP000004893"/>
    </source>
</evidence>
<keyword evidence="3" id="KW-1185">Reference proteome</keyword>
<dbReference type="HOGENOM" id="CLU_053002_3_0_9"/>
<dbReference type="eggNOG" id="COG4126">
    <property type="taxonomic scope" value="Bacteria"/>
</dbReference>
<evidence type="ECO:0000313" key="2">
    <source>
        <dbReference type="EMBL" id="EEG75630.1"/>
    </source>
</evidence>
<organism evidence="2 3">
    <name type="scientific">[Clostridium] hylemonae DSM 15053</name>
    <dbReference type="NCBI Taxonomy" id="553973"/>
    <lineage>
        <taxon>Bacteria</taxon>
        <taxon>Bacillati</taxon>
        <taxon>Bacillota</taxon>
        <taxon>Clostridia</taxon>
        <taxon>Lachnospirales</taxon>
        <taxon>Lachnospiraceae</taxon>
    </lineage>
</organism>
<dbReference type="PANTHER" id="PTHR28047">
    <property type="entry name" value="PROTEIN DCG1"/>
    <property type="match status" value="1"/>
</dbReference>
<sequence length="247" mass="27015">MMKLKLILPVADTPATRKANEGIPLALRTLNPETEVSVSFLKKGFEALNTITRIGYNSPGIAEAAVTAEKEGADGIFINCFADPAVDMARELVHVPVFGGFRSAMMAALGCGKRFAVMIPGKEDPAGTFLLNKVIENNPEFKDSIVRRDFTDLDVLELHDKEKLLERLAGFAEESACRYDCDCLILGCTAMSYIIDDLRAGLCRRGCRITVLEPLSTGLKMLESFVTLGLNNSTAHLVNNEMDQLIK</sequence>
<dbReference type="Gene3D" id="3.40.50.12500">
    <property type="match status" value="1"/>
</dbReference>
<evidence type="ECO:0000256" key="1">
    <source>
        <dbReference type="ARBA" id="ARBA00038414"/>
    </source>
</evidence>
<dbReference type="EMBL" id="ABYI02000007">
    <property type="protein sequence ID" value="EEG75630.1"/>
    <property type="molecule type" value="Genomic_DNA"/>
</dbReference>
<dbReference type="STRING" id="553973.CLOHYLEM_04366"/>
<comment type="similarity">
    <text evidence="1">Belongs to the HyuE racemase family.</text>
</comment>
<accession>C0BX32</accession>
<dbReference type="Pfam" id="PF01177">
    <property type="entry name" value="Asp_Glu_race"/>
    <property type="match status" value="1"/>
</dbReference>
<dbReference type="AlphaFoldDB" id="C0BX32"/>
<comment type="caution">
    <text evidence="2">The sequence shown here is derived from an EMBL/GenBank/DDBJ whole genome shotgun (WGS) entry which is preliminary data.</text>
</comment>
<gene>
    <name evidence="2" type="ORF">CLOHYLEM_04366</name>
</gene>
<dbReference type="PANTHER" id="PTHR28047:SF5">
    <property type="entry name" value="PROTEIN DCG1"/>
    <property type="match status" value="1"/>
</dbReference>
<evidence type="ECO:0008006" key="4">
    <source>
        <dbReference type="Google" id="ProtNLM"/>
    </source>
</evidence>
<dbReference type="Proteomes" id="UP000004893">
    <property type="component" value="Unassembled WGS sequence"/>
</dbReference>
<dbReference type="OrthoDB" id="9791723at2"/>
<name>C0BX32_9FIRM</name>
<reference evidence="2" key="1">
    <citation type="submission" date="2009-02" db="EMBL/GenBank/DDBJ databases">
        <authorList>
            <person name="Fulton L."/>
            <person name="Clifton S."/>
            <person name="Fulton B."/>
            <person name="Xu J."/>
            <person name="Minx P."/>
            <person name="Pepin K.H."/>
            <person name="Johnson M."/>
            <person name="Bhonagiri V."/>
            <person name="Nash W.E."/>
            <person name="Mardis E.R."/>
            <person name="Wilson R.K."/>
        </authorList>
    </citation>
    <scope>NUCLEOTIDE SEQUENCE [LARGE SCALE GENOMIC DNA]</scope>
    <source>
        <strain evidence="2">DSM 15053</strain>
    </source>
</reference>
<dbReference type="RefSeq" id="WP_006441700.1">
    <property type="nucleotide sequence ID" value="NZ_CP036524.1"/>
</dbReference>
<reference evidence="2" key="2">
    <citation type="submission" date="2013-06" db="EMBL/GenBank/DDBJ databases">
        <title>Draft genome sequence of Clostridium hylemonae (DSM 15053).</title>
        <authorList>
            <person name="Sudarsanam P."/>
            <person name="Ley R."/>
            <person name="Guruge J."/>
            <person name="Turnbaugh P.J."/>
            <person name="Mahowald M."/>
            <person name="Liep D."/>
            <person name="Gordon J."/>
        </authorList>
    </citation>
    <scope>NUCLEOTIDE SEQUENCE</scope>
    <source>
        <strain evidence="2">DSM 15053</strain>
    </source>
</reference>
<proteinExistence type="inferred from homology"/>
<dbReference type="InterPro" id="IPR015942">
    <property type="entry name" value="Asp/Glu/hydantoin_racemase"/>
</dbReference>
<protein>
    <recommendedName>
        <fullName evidence="4">Hydantoin racemase</fullName>
    </recommendedName>
</protein>
<dbReference type="InterPro" id="IPR052186">
    <property type="entry name" value="Hydantoin_racemase-like"/>
</dbReference>
<dbReference type="InterPro" id="IPR053714">
    <property type="entry name" value="Iso_Racemase_Enz_sf"/>
</dbReference>
<dbReference type="GO" id="GO:0047661">
    <property type="term" value="F:amino-acid racemase activity"/>
    <property type="evidence" value="ECO:0007669"/>
    <property type="project" value="InterPro"/>
</dbReference>